<reference evidence="1 3" key="2">
    <citation type="journal article" date="2013" name="Nature">
        <title>Insights into bilaterian evolution from three spiralian genomes.</title>
        <authorList>
            <person name="Simakov O."/>
            <person name="Marletaz F."/>
            <person name="Cho S.J."/>
            <person name="Edsinger-Gonzales E."/>
            <person name="Havlak P."/>
            <person name="Hellsten U."/>
            <person name="Kuo D.H."/>
            <person name="Larsson T."/>
            <person name="Lv J."/>
            <person name="Arendt D."/>
            <person name="Savage R."/>
            <person name="Osoegawa K."/>
            <person name="de Jong P."/>
            <person name="Grimwood J."/>
            <person name="Chapman J.A."/>
            <person name="Shapiro H."/>
            <person name="Aerts A."/>
            <person name="Otillar R.P."/>
            <person name="Terry A.Y."/>
            <person name="Boore J.L."/>
            <person name="Grigoriev I.V."/>
            <person name="Lindberg D.R."/>
            <person name="Seaver E.C."/>
            <person name="Weisblat D.A."/>
            <person name="Putnam N.H."/>
            <person name="Rokhsar D.S."/>
        </authorList>
    </citation>
    <scope>NUCLEOTIDE SEQUENCE</scope>
</reference>
<evidence type="ECO:0000313" key="2">
    <source>
        <dbReference type="EnsemblMetazoa" id="HelroP172898"/>
    </source>
</evidence>
<keyword evidence="3" id="KW-1185">Reference proteome</keyword>
<dbReference type="CTD" id="20204284"/>
<dbReference type="RefSeq" id="XP_009017810.1">
    <property type="nucleotide sequence ID" value="XM_009019562.1"/>
</dbReference>
<dbReference type="OrthoDB" id="7362285at2759"/>
<evidence type="ECO:0000313" key="1">
    <source>
        <dbReference type="EMBL" id="ESO03874.1"/>
    </source>
</evidence>
<dbReference type="KEGG" id="hro:HELRODRAFT_172898"/>
<dbReference type="EMBL" id="AMQM01004400">
    <property type="status" value="NOT_ANNOTATED_CDS"/>
    <property type="molecule type" value="Genomic_DNA"/>
</dbReference>
<proteinExistence type="predicted"/>
<dbReference type="InParanoid" id="T1F635"/>
<name>T1F635_HELRO</name>
<gene>
    <name evidence="2" type="primary">20204284</name>
    <name evidence="1" type="ORF">HELRODRAFT_172898</name>
</gene>
<dbReference type="EnsemblMetazoa" id="HelroT172898">
    <property type="protein sequence ID" value="HelroP172898"/>
    <property type="gene ID" value="HelroG172898"/>
</dbReference>
<evidence type="ECO:0000313" key="3">
    <source>
        <dbReference type="Proteomes" id="UP000015101"/>
    </source>
</evidence>
<dbReference type="EMBL" id="KB096551">
    <property type="protein sequence ID" value="ESO03874.1"/>
    <property type="molecule type" value="Genomic_DNA"/>
</dbReference>
<reference evidence="3" key="1">
    <citation type="submission" date="2012-12" db="EMBL/GenBank/DDBJ databases">
        <authorList>
            <person name="Hellsten U."/>
            <person name="Grimwood J."/>
            <person name="Chapman J.A."/>
            <person name="Shapiro H."/>
            <person name="Aerts A."/>
            <person name="Otillar R.P."/>
            <person name="Terry A.Y."/>
            <person name="Boore J.L."/>
            <person name="Simakov O."/>
            <person name="Marletaz F."/>
            <person name="Cho S.-J."/>
            <person name="Edsinger-Gonzales E."/>
            <person name="Havlak P."/>
            <person name="Kuo D.-H."/>
            <person name="Larsson T."/>
            <person name="Lv J."/>
            <person name="Arendt D."/>
            <person name="Savage R."/>
            <person name="Osoegawa K."/>
            <person name="de Jong P."/>
            <person name="Lindberg D.R."/>
            <person name="Seaver E.C."/>
            <person name="Weisblat D.A."/>
            <person name="Putnam N.H."/>
            <person name="Grigoriev I.V."/>
            <person name="Rokhsar D.S."/>
        </authorList>
    </citation>
    <scope>NUCLEOTIDE SEQUENCE</scope>
</reference>
<dbReference type="AlphaFoldDB" id="T1F635"/>
<dbReference type="HOGENOM" id="CLU_064172_0_0_1"/>
<accession>T1F635</accession>
<dbReference type="GeneID" id="20204284"/>
<reference evidence="2" key="3">
    <citation type="submission" date="2015-06" db="UniProtKB">
        <authorList>
            <consortium name="EnsemblMetazoa"/>
        </authorList>
    </citation>
    <scope>IDENTIFICATION</scope>
</reference>
<sequence>MASKRLHVSEILWFFSNNIDNFDKDSFKVSAAEFYNNEELVSAKKFLLTELELLKKDNKDEANLKLRGNSKLNKVNDIVVSDIIEIFQMASTNDLLQQLPTFVILNPKKIPQNVSNELLEIIINNNKIMSEKINELININKLLLSRVEGKHVIAPADSIVAGPNNKANIIPINFDNPNLPWGDRSSELDDSGFTVVQRQVKRPRTPTEVSKLPTLPKVIKGKCSKDNEHIQANKKLIKKAVYHVGNLKKCSKQRIIDFLLKHNVNTLGCFPLFKKSADVLNPPKPTEDSESTSFKIIINVGVEEKFCDPEIWPEGTLISRWVFSDRPQQNSLRSTVENRTVIGDISTLTSKLNESDDSVDNVINTNKPNNG</sequence>
<organism evidence="2 3">
    <name type="scientific">Helobdella robusta</name>
    <name type="common">Californian leech</name>
    <dbReference type="NCBI Taxonomy" id="6412"/>
    <lineage>
        <taxon>Eukaryota</taxon>
        <taxon>Metazoa</taxon>
        <taxon>Spiralia</taxon>
        <taxon>Lophotrochozoa</taxon>
        <taxon>Annelida</taxon>
        <taxon>Clitellata</taxon>
        <taxon>Hirudinea</taxon>
        <taxon>Rhynchobdellida</taxon>
        <taxon>Glossiphoniidae</taxon>
        <taxon>Helobdella</taxon>
    </lineage>
</organism>
<dbReference type="Proteomes" id="UP000015101">
    <property type="component" value="Unassembled WGS sequence"/>
</dbReference>
<protein>
    <submittedName>
        <fullName evidence="1 2">Uncharacterized protein</fullName>
    </submittedName>
</protein>